<evidence type="ECO:0000256" key="1">
    <source>
        <dbReference type="SAM" id="MobiDB-lite"/>
    </source>
</evidence>
<dbReference type="InterPro" id="IPR003959">
    <property type="entry name" value="ATPase_AAA_core"/>
</dbReference>
<feature type="compositionally biased region" description="Basic and acidic residues" evidence="1">
    <location>
        <begin position="86"/>
        <end position="98"/>
    </location>
</feature>
<dbReference type="Pfam" id="PF07724">
    <property type="entry name" value="AAA_2"/>
    <property type="match status" value="1"/>
</dbReference>
<dbReference type="Gene3D" id="3.40.50.300">
    <property type="entry name" value="P-loop containing nucleotide triphosphate hydrolases"/>
    <property type="match status" value="1"/>
</dbReference>
<keyword evidence="3" id="KW-0378">Hydrolase</keyword>
<dbReference type="GO" id="GO:0016887">
    <property type="term" value="F:ATP hydrolysis activity"/>
    <property type="evidence" value="ECO:0007669"/>
    <property type="project" value="InterPro"/>
</dbReference>
<dbReference type="Proteomes" id="UP000037460">
    <property type="component" value="Unassembled WGS sequence"/>
</dbReference>
<gene>
    <name evidence="3" type="ORF">Ctob_009733</name>
</gene>
<dbReference type="GO" id="GO:0008233">
    <property type="term" value="F:peptidase activity"/>
    <property type="evidence" value="ECO:0007669"/>
    <property type="project" value="UniProtKB-KW"/>
</dbReference>
<dbReference type="PANTHER" id="PTHR48102:SF7">
    <property type="entry name" value="ATP-DEPENDENT CLP PROTEASE ATP-BINDING SUBUNIT CLPX-LIKE, MITOCHONDRIAL"/>
    <property type="match status" value="1"/>
</dbReference>
<name>A0A0M0K425_9EUKA</name>
<feature type="region of interest" description="Disordered" evidence="1">
    <location>
        <begin position="422"/>
        <end position="465"/>
    </location>
</feature>
<sequence length="465" mass="50230">MFGRLLPRLQRRGVHNLAWPRPHSPLASLIGQASDAVAAAEAEAAKAAYARRLPPVDEATSFESYLHAVGASEETSEEARPLSSKEQAEQIRREAAEHRVRRRRGLSGLAGDFIEDEGPLELPAGRVDPQEAAGRVVIDRSGQQPTSMYAIERSLLLGLHASTPSNDPFSSAADVTRRTERAESTRRTERSEEAPPLDTRRTERAAVAHMRQAIRDFRLTPRQVKAHLDRFVIGQDEAKRALSVAVCDHYNFARRCLAEPALAETHHVKPNVLLLGPSGNVLLLGPSGVGKTHLMRALSRLLGVPFAKADATKFSATGYVGADVEDAVRALVPAANGDVSLAEFGIVYVDEVDKLAVKASQGVFGGGGGNGVNTKERGQYQGAGSIPRRDDELHPTETERKVQFAFLKLMEDAEVPLQPATAQAGMPPRLGRPSPLVGHHHPGGGGGTTSRREEEAAILRTRRVP</sequence>
<organism evidence="3 4">
    <name type="scientific">Chrysochromulina tobinii</name>
    <dbReference type="NCBI Taxonomy" id="1460289"/>
    <lineage>
        <taxon>Eukaryota</taxon>
        <taxon>Haptista</taxon>
        <taxon>Haptophyta</taxon>
        <taxon>Prymnesiophyceae</taxon>
        <taxon>Prymnesiales</taxon>
        <taxon>Chrysochromulinaceae</taxon>
        <taxon>Chrysochromulina</taxon>
    </lineage>
</organism>
<dbReference type="InterPro" id="IPR050052">
    <property type="entry name" value="ATP-dep_Clp_protease_ClpX"/>
</dbReference>
<evidence type="ECO:0000259" key="2">
    <source>
        <dbReference type="SMART" id="SM00382"/>
    </source>
</evidence>
<dbReference type="AlphaFoldDB" id="A0A0M0K425"/>
<dbReference type="SMART" id="SM00382">
    <property type="entry name" value="AAA"/>
    <property type="match status" value="1"/>
</dbReference>
<feature type="region of interest" description="Disordered" evidence="1">
    <location>
        <begin position="369"/>
        <end position="395"/>
    </location>
</feature>
<protein>
    <submittedName>
        <fullName evidence="3">ATP-dependent protease ATPase subunit</fullName>
    </submittedName>
</protein>
<feature type="region of interest" description="Disordered" evidence="1">
    <location>
        <begin position="70"/>
        <end position="99"/>
    </location>
</feature>
<dbReference type="OrthoDB" id="1721884at2759"/>
<dbReference type="PANTHER" id="PTHR48102">
    <property type="entry name" value="ATP-DEPENDENT CLP PROTEASE ATP-BINDING SUBUNIT CLPX-LIKE, MITOCHONDRIAL-RELATED"/>
    <property type="match status" value="1"/>
</dbReference>
<reference evidence="4" key="1">
    <citation type="journal article" date="2015" name="PLoS Genet.">
        <title>Genome Sequence and Transcriptome Analyses of Chrysochromulina tobin: Metabolic Tools for Enhanced Algal Fitness in the Prominent Order Prymnesiales (Haptophyceae).</title>
        <authorList>
            <person name="Hovde B.T."/>
            <person name="Deodato C.R."/>
            <person name="Hunsperger H.M."/>
            <person name="Ryken S.A."/>
            <person name="Yost W."/>
            <person name="Jha R.K."/>
            <person name="Patterson J."/>
            <person name="Monnat R.J. Jr."/>
            <person name="Barlow S.B."/>
            <person name="Starkenburg S.R."/>
            <person name="Cattolico R.A."/>
        </authorList>
    </citation>
    <scope>NUCLEOTIDE SEQUENCE</scope>
    <source>
        <strain evidence="4">CCMP291</strain>
    </source>
</reference>
<comment type="caution">
    <text evidence="3">The sequence shown here is derived from an EMBL/GenBank/DDBJ whole genome shotgun (WGS) entry which is preliminary data.</text>
</comment>
<dbReference type="SUPFAM" id="SSF52540">
    <property type="entry name" value="P-loop containing nucleoside triphosphate hydrolases"/>
    <property type="match status" value="1"/>
</dbReference>
<dbReference type="InterPro" id="IPR003593">
    <property type="entry name" value="AAA+_ATPase"/>
</dbReference>
<keyword evidence="4" id="KW-1185">Reference proteome</keyword>
<proteinExistence type="predicted"/>
<evidence type="ECO:0000313" key="3">
    <source>
        <dbReference type="EMBL" id="KOO33549.1"/>
    </source>
</evidence>
<feature type="domain" description="AAA+ ATPase" evidence="2">
    <location>
        <begin position="277"/>
        <end position="462"/>
    </location>
</feature>
<dbReference type="GO" id="GO:0051603">
    <property type="term" value="P:proteolysis involved in protein catabolic process"/>
    <property type="evidence" value="ECO:0007669"/>
    <property type="project" value="TreeGrafter"/>
</dbReference>
<accession>A0A0M0K425</accession>
<dbReference type="EMBL" id="JWZX01001489">
    <property type="protein sequence ID" value="KOO33549.1"/>
    <property type="molecule type" value="Genomic_DNA"/>
</dbReference>
<dbReference type="InterPro" id="IPR027417">
    <property type="entry name" value="P-loop_NTPase"/>
</dbReference>
<evidence type="ECO:0000313" key="4">
    <source>
        <dbReference type="Proteomes" id="UP000037460"/>
    </source>
</evidence>
<feature type="region of interest" description="Disordered" evidence="1">
    <location>
        <begin position="162"/>
        <end position="203"/>
    </location>
</feature>
<dbReference type="GO" id="GO:0005524">
    <property type="term" value="F:ATP binding"/>
    <property type="evidence" value="ECO:0007669"/>
    <property type="project" value="InterPro"/>
</dbReference>
<keyword evidence="3" id="KW-0645">Protease</keyword>
<feature type="compositionally biased region" description="Basic and acidic residues" evidence="1">
    <location>
        <begin position="175"/>
        <end position="203"/>
    </location>
</feature>